<sequence>SSTVLVPVSAHVGNGPVNVTVTLTTAAGVQLGTSVTIPVNVQADWEGLGAALLGGAILLFFGFGVFRNIRRRRRERAVGEQSAAEQGSDDTVKPDEEVTATDAGESEQPRG</sequence>
<gene>
    <name evidence="3" type="ORF">GY24_16855</name>
</gene>
<protein>
    <submittedName>
        <fullName evidence="3">Uncharacterized protein</fullName>
    </submittedName>
</protein>
<dbReference type="Pfam" id="PF19516">
    <property type="entry name" value="DUF6049"/>
    <property type="match status" value="1"/>
</dbReference>
<dbReference type="RefSeq" id="WP_233279438.1">
    <property type="nucleotide sequence ID" value="NZ_MPZN01000107.1"/>
</dbReference>
<dbReference type="EMBL" id="MPZN01000107">
    <property type="protein sequence ID" value="PPL14209.1"/>
    <property type="molecule type" value="Genomic_DNA"/>
</dbReference>
<feature type="transmembrane region" description="Helical" evidence="2">
    <location>
        <begin position="48"/>
        <end position="66"/>
    </location>
</feature>
<reference evidence="3 4" key="1">
    <citation type="journal article" date="2008" name="Int. J. Syst. Evol. Microbiol.">
        <title>Leifsonia pindariensis sp. nov., isolated from the Pindari glacier of the Indian Himalayas, and emended description of the genus Leifsonia.</title>
        <authorList>
            <person name="Reddy G.S."/>
            <person name="Prabagaran S.R."/>
            <person name="Shivaji S."/>
        </authorList>
    </citation>
    <scope>NUCLEOTIDE SEQUENCE [LARGE SCALE GENOMIC DNA]</scope>
    <source>
        <strain evidence="3 4">PON 10</strain>
    </source>
</reference>
<keyword evidence="2" id="KW-0472">Membrane</keyword>
<dbReference type="InterPro" id="IPR046112">
    <property type="entry name" value="DUF6049"/>
</dbReference>
<comment type="caution">
    <text evidence="3">The sequence shown here is derived from an EMBL/GenBank/DDBJ whole genome shotgun (WGS) entry which is preliminary data.</text>
</comment>
<organism evidence="3 4">
    <name type="scientific">Microterricola pindariensis</name>
    <dbReference type="NCBI Taxonomy" id="478010"/>
    <lineage>
        <taxon>Bacteria</taxon>
        <taxon>Bacillati</taxon>
        <taxon>Actinomycetota</taxon>
        <taxon>Actinomycetes</taxon>
        <taxon>Micrococcales</taxon>
        <taxon>Microbacteriaceae</taxon>
        <taxon>Microterricola</taxon>
    </lineage>
</organism>
<dbReference type="Proteomes" id="UP000237755">
    <property type="component" value="Unassembled WGS sequence"/>
</dbReference>
<evidence type="ECO:0000313" key="4">
    <source>
        <dbReference type="Proteomes" id="UP000237755"/>
    </source>
</evidence>
<proteinExistence type="predicted"/>
<evidence type="ECO:0000313" key="3">
    <source>
        <dbReference type="EMBL" id="PPL14209.1"/>
    </source>
</evidence>
<feature type="non-terminal residue" evidence="3">
    <location>
        <position position="1"/>
    </location>
</feature>
<keyword evidence="2" id="KW-1133">Transmembrane helix</keyword>
<keyword evidence="2" id="KW-0812">Transmembrane</keyword>
<accession>A0ABX5AQA7</accession>
<evidence type="ECO:0000256" key="2">
    <source>
        <dbReference type="SAM" id="Phobius"/>
    </source>
</evidence>
<keyword evidence="4" id="KW-1185">Reference proteome</keyword>
<evidence type="ECO:0000256" key="1">
    <source>
        <dbReference type="SAM" id="MobiDB-lite"/>
    </source>
</evidence>
<feature type="region of interest" description="Disordered" evidence="1">
    <location>
        <begin position="75"/>
        <end position="111"/>
    </location>
</feature>
<name>A0ABX5AQA7_9MICO</name>